<dbReference type="Gene3D" id="3.10.450.50">
    <property type="match status" value="1"/>
</dbReference>
<organism evidence="1 2">
    <name type="scientific">Haloferula helveola</name>
    <dbReference type="NCBI Taxonomy" id="490095"/>
    <lineage>
        <taxon>Bacteria</taxon>
        <taxon>Pseudomonadati</taxon>
        <taxon>Verrucomicrobiota</taxon>
        <taxon>Verrucomicrobiia</taxon>
        <taxon>Verrucomicrobiales</taxon>
        <taxon>Verrucomicrobiaceae</taxon>
        <taxon>Haloferula</taxon>
    </lineage>
</organism>
<proteinExistence type="predicted"/>
<dbReference type="EMBL" id="AP024702">
    <property type="protein sequence ID" value="BCX50190.1"/>
    <property type="molecule type" value="Genomic_DNA"/>
</dbReference>
<protein>
    <recommendedName>
        <fullName evidence="3">SnoaL-like domain-containing protein</fullName>
    </recommendedName>
</protein>
<reference evidence="1 2" key="1">
    <citation type="submission" date="2021-06" db="EMBL/GenBank/DDBJ databases">
        <title>Complete genome of Haloferula helveola possessing various polysaccharide degrading enzymes.</title>
        <authorList>
            <person name="Takami H."/>
            <person name="Huang C."/>
            <person name="Hamasaki K."/>
        </authorList>
    </citation>
    <scope>NUCLEOTIDE SEQUENCE [LARGE SCALE GENOMIC DNA]</scope>
    <source>
        <strain evidence="1 2">CN-1</strain>
    </source>
</reference>
<dbReference type="Proteomes" id="UP001374893">
    <property type="component" value="Chromosome"/>
</dbReference>
<accession>A0ABM7RQ19</accession>
<sequence length="162" mass="17533">MVVAIAAAAVAFLLWWFSATQVLKRRVSSLIDTAVVPASMSDIGRGARGPNVAEFVAGSLEIDSPPSLAQDLGPDLNRDTVSALYSAVAKYCRSITVNDLKIQSVDVDGETATVRFSADAVVDLPDRRPVDGIVDVDSRWRKTDGKWLLERFAWTESPRSAP</sequence>
<name>A0ABM7RQ19_9BACT</name>
<evidence type="ECO:0000313" key="2">
    <source>
        <dbReference type="Proteomes" id="UP001374893"/>
    </source>
</evidence>
<dbReference type="SUPFAM" id="SSF54427">
    <property type="entry name" value="NTF2-like"/>
    <property type="match status" value="1"/>
</dbReference>
<evidence type="ECO:0000313" key="1">
    <source>
        <dbReference type="EMBL" id="BCX50190.1"/>
    </source>
</evidence>
<evidence type="ECO:0008006" key="3">
    <source>
        <dbReference type="Google" id="ProtNLM"/>
    </source>
</evidence>
<keyword evidence="2" id="KW-1185">Reference proteome</keyword>
<gene>
    <name evidence="1" type="ORF">HAHE_40980</name>
</gene>
<dbReference type="InterPro" id="IPR032710">
    <property type="entry name" value="NTF2-like_dom_sf"/>
</dbReference>